<evidence type="ECO:0000256" key="1">
    <source>
        <dbReference type="ARBA" id="ARBA00011955"/>
    </source>
</evidence>
<keyword evidence="12" id="KW-0449">Lipoprotein</keyword>
<keyword evidence="7 10" id="KW-0460">Magnesium</keyword>
<dbReference type="AlphaFoldDB" id="A0A239A5T5"/>
<sequence>MRYVTLLLIACFISCTPEVPSKITIQGEAFGTTYAITYFGKGNNSPRMKRGIDSVIQVVNRSMSTYIPESDISKINRGDSSIVVDAMFKDVFTLSRKIHRLTNGYFDPTVGGLRNAYGFGDTKPLAVIDSASLDSMMRYVGLEKVKILPEGTIQKEFPEIYFDFNAIAKGYGIDRIAVFMQDQNIDDFLIELGGEIRAQGKHQLKDASWTVGVESIYSSTEDRIATVALRLDDKSMAGSGNYRKNRVDPLTGKQYVHTINPLTGSAEKSNVLSANVIASTCAEADAWATAFMAMGLERSKAVLATQKGIDAYLVFSNGENSTGTYITNGFKELIND</sequence>
<dbReference type="EC" id="2.7.1.180" evidence="1 10"/>
<dbReference type="Proteomes" id="UP000198379">
    <property type="component" value="Unassembled WGS sequence"/>
</dbReference>
<keyword evidence="13" id="KW-1185">Reference proteome</keyword>
<evidence type="ECO:0000256" key="8">
    <source>
        <dbReference type="ARBA" id="ARBA00031306"/>
    </source>
</evidence>
<comment type="similarity">
    <text evidence="10">Belongs to the ApbE family.</text>
</comment>
<dbReference type="InterPro" id="IPR003374">
    <property type="entry name" value="ApbE-like_sf"/>
</dbReference>
<dbReference type="OrthoDB" id="9778595at2"/>
<dbReference type="PANTHER" id="PTHR30040:SF2">
    <property type="entry name" value="FAD:PROTEIN FMN TRANSFERASE"/>
    <property type="match status" value="1"/>
</dbReference>
<keyword evidence="5 10" id="KW-0479">Metal-binding</keyword>
<evidence type="ECO:0000256" key="7">
    <source>
        <dbReference type="ARBA" id="ARBA00022842"/>
    </source>
</evidence>
<dbReference type="SUPFAM" id="SSF143631">
    <property type="entry name" value="ApbE-like"/>
    <property type="match status" value="1"/>
</dbReference>
<comment type="cofactor">
    <cofactor evidence="11">
        <name>Mg(2+)</name>
        <dbReference type="ChEBI" id="CHEBI:18420"/>
    </cofactor>
    <cofactor evidence="11">
        <name>Mn(2+)</name>
        <dbReference type="ChEBI" id="CHEBI:29035"/>
    </cofactor>
    <text evidence="11">Magnesium. Can also use manganese.</text>
</comment>
<gene>
    <name evidence="12" type="ORF">SAMN06265376_104166</name>
</gene>
<evidence type="ECO:0000313" key="13">
    <source>
        <dbReference type="Proteomes" id="UP000198379"/>
    </source>
</evidence>
<dbReference type="Gene3D" id="3.10.520.10">
    <property type="entry name" value="ApbE-like domains"/>
    <property type="match status" value="1"/>
</dbReference>
<keyword evidence="6 10" id="KW-0274">FAD</keyword>
<proteinExistence type="inferred from homology"/>
<evidence type="ECO:0000256" key="5">
    <source>
        <dbReference type="ARBA" id="ARBA00022723"/>
    </source>
</evidence>
<dbReference type="Pfam" id="PF02424">
    <property type="entry name" value="ApbE"/>
    <property type="match status" value="1"/>
</dbReference>
<dbReference type="EMBL" id="FZNY01000004">
    <property type="protein sequence ID" value="SNR90869.1"/>
    <property type="molecule type" value="Genomic_DNA"/>
</dbReference>
<evidence type="ECO:0000256" key="9">
    <source>
        <dbReference type="ARBA" id="ARBA00048540"/>
    </source>
</evidence>
<accession>A0A239A5T5</accession>
<feature type="binding site" evidence="11">
    <location>
        <position position="285"/>
    </location>
    <ligand>
        <name>Mg(2+)</name>
        <dbReference type="ChEBI" id="CHEBI:18420"/>
    </ligand>
</feature>
<protein>
    <recommendedName>
        <fullName evidence="2 10">FAD:protein FMN transferase</fullName>
        <ecNumber evidence="1 10">2.7.1.180</ecNumber>
    </recommendedName>
    <alternativeName>
        <fullName evidence="8 10">Flavin transferase</fullName>
    </alternativeName>
</protein>
<evidence type="ECO:0000256" key="3">
    <source>
        <dbReference type="ARBA" id="ARBA00022630"/>
    </source>
</evidence>
<name>A0A239A5T5_9FLAO</name>
<evidence type="ECO:0000256" key="2">
    <source>
        <dbReference type="ARBA" id="ARBA00016337"/>
    </source>
</evidence>
<dbReference type="GO" id="GO:0016740">
    <property type="term" value="F:transferase activity"/>
    <property type="evidence" value="ECO:0007669"/>
    <property type="project" value="UniProtKB-UniRule"/>
</dbReference>
<evidence type="ECO:0000256" key="6">
    <source>
        <dbReference type="ARBA" id="ARBA00022827"/>
    </source>
</evidence>
<dbReference type="RefSeq" id="WP_089371979.1">
    <property type="nucleotide sequence ID" value="NZ_BMEP01000007.1"/>
</dbReference>
<dbReference type="PANTHER" id="PTHR30040">
    <property type="entry name" value="THIAMINE BIOSYNTHESIS LIPOPROTEIN APBE"/>
    <property type="match status" value="1"/>
</dbReference>
<evidence type="ECO:0000256" key="11">
    <source>
        <dbReference type="PIRSR" id="PIRSR006268-2"/>
    </source>
</evidence>
<feature type="binding site" evidence="11">
    <location>
        <position position="166"/>
    </location>
    <ligand>
        <name>Mg(2+)</name>
        <dbReference type="ChEBI" id="CHEBI:18420"/>
    </ligand>
</feature>
<dbReference type="GO" id="GO:0046872">
    <property type="term" value="F:metal ion binding"/>
    <property type="evidence" value="ECO:0007669"/>
    <property type="project" value="UniProtKB-UniRule"/>
</dbReference>
<dbReference type="InterPro" id="IPR024932">
    <property type="entry name" value="ApbE"/>
</dbReference>
<evidence type="ECO:0000256" key="4">
    <source>
        <dbReference type="ARBA" id="ARBA00022679"/>
    </source>
</evidence>
<evidence type="ECO:0000313" key="12">
    <source>
        <dbReference type="EMBL" id="SNR90869.1"/>
    </source>
</evidence>
<evidence type="ECO:0000256" key="10">
    <source>
        <dbReference type="PIRNR" id="PIRNR006268"/>
    </source>
</evidence>
<keyword evidence="3 10" id="KW-0285">Flavoprotein</keyword>
<organism evidence="12 13">
    <name type="scientific">Dokdonia pacifica</name>
    <dbReference type="NCBI Taxonomy" id="1627892"/>
    <lineage>
        <taxon>Bacteria</taxon>
        <taxon>Pseudomonadati</taxon>
        <taxon>Bacteroidota</taxon>
        <taxon>Flavobacteriia</taxon>
        <taxon>Flavobacteriales</taxon>
        <taxon>Flavobacteriaceae</taxon>
        <taxon>Dokdonia</taxon>
    </lineage>
</organism>
<comment type="catalytic activity">
    <reaction evidence="9 10">
        <text>L-threonyl-[protein] + FAD = FMN-L-threonyl-[protein] + AMP + H(+)</text>
        <dbReference type="Rhea" id="RHEA:36847"/>
        <dbReference type="Rhea" id="RHEA-COMP:11060"/>
        <dbReference type="Rhea" id="RHEA-COMP:11061"/>
        <dbReference type="ChEBI" id="CHEBI:15378"/>
        <dbReference type="ChEBI" id="CHEBI:30013"/>
        <dbReference type="ChEBI" id="CHEBI:57692"/>
        <dbReference type="ChEBI" id="CHEBI:74257"/>
        <dbReference type="ChEBI" id="CHEBI:456215"/>
        <dbReference type="EC" id="2.7.1.180"/>
    </reaction>
</comment>
<feature type="binding site" evidence="11">
    <location>
        <position position="289"/>
    </location>
    <ligand>
        <name>Mg(2+)</name>
        <dbReference type="ChEBI" id="CHEBI:18420"/>
    </ligand>
</feature>
<reference evidence="12 13" key="1">
    <citation type="submission" date="2017-06" db="EMBL/GenBank/DDBJ databases">
        <authorList>
            <person name="Kim H.J."/>
            <person name="Triplett B.A."/>
        </authorList>
    </citation>
    <scope>NUCLEOTIDE SEQUENCE [LARGE SCALE GENOMIC DNA]</scope>
    <source>
        <strain evidence="12 13">DSM 25597</strain>
    </source>
</reference>
<dbReference type="PIRSF" id="PIRSF006268">
    <property type="entry name" value="ApbE"/>
    <property type="match status" value="1"/>
</dbReference>
<keyword evidence="4 10" id="KW-0808">Transferase</keyword>